<protein>
    <submittedName>
        <fullName evidence="4">GNAT family N-acetyltransferase</fullName>
        <ecNumber evidence="4">2.3.1.-</ecNumber>
    </submittedName>
</protein>
<keyword evidence="5" id="KW-1185">Reference proteome</keyword>
<dbReference type="Gene3D" id="3.40.630.30">
    <property type="match status" value="1"/>
</dbReference>
<dbReference type="InterPro" id="IPR000182">
    <property type="entry name" value="GNAT_dom"/>
</dbReference>
<comment type="caution">
    <text evidence="4">The sequence shown here is derived from an EMBL/GenBank/DDBJ whole genome shotgun (WGS) entry which is preliminary data.</text>
</comment>
<dbReference type="EMBL" id="JASNGB010000011">
    <property type="protein sequence ID" value="MDL2343067.1"/>
    <property type="molecule type" value="Genomic_DNA"/>
</dbReference>
<dbReference type="Proteomes" id="UP001302059">
    <property type="component" value="Unassembled WGS sequence"/>
</dbReference>
<organism evidence="4 5">
    <name type="scientific">Deinococcus rhizophilus</name>
    <dbReference type="NCBI Taxonomy" id="3049544"/>
    <lineage>
        <taxon>Bacteria</taxon>
        <taxon>Thermotogati</taxon>
        <taxon>Deinococcota</taxon>
        <taxon>Deinococci</taxon>
        <taxon>Deinococcales</taxon>
        <taxon>Deinococcaceae</taxon>
        <taxon>Deinococcus</taxon>
    </lineage>
</organism>
<reference evidence="4 5" key="1">
    <citation type="submission" date="2023-05" db="EMBL/GenBank/DDBJ databases">
        <authorList>
            <person name="Gao F."/>
        </authorList>
    </citation>
    <scope>NUCLEOTIDE SEQUENCE [LARGE SCALE GENOMIC DNA]</scope>
    <source>
        <strain evidence="4 5">MIMF12</strain>
    </source>
</reference>
<accession>A0ABT7JES3</accession>
<feature type="domain" description="N-acetyltransferase" evidence="3">
    <location>
        <begin position="3"/>
        <end position="170"/>
    </location>
</feature>
<dbReference type="PANTHER" id="PTHR43877">
    <property type="entry name" value="AMINOALKYLPHOSPHONATE N-ACETYLTRANSFERASE-RELATED-RELATED"/>
    <property type="match status" value="1"/>
</dbReference>
<evidence type="ECO:0000313" key="5">
    <source>
        <dbReference type="Proteomes" id="UP001302059"/>
    </source>
</evidence>
<dbReference type="SUPFAM" id="SSF55729">
    <property type="entry name" value="Acyl-CoA N-acyltransferases (Nat)"/>
    <property type="match status" value="1"/>
</dbReference>
<dbReference type="CDD" id="cd04301">
    <property type="entry name" value="NAT_SF"/>
    <property type="match status" value="1"/>
</dbReference>
<dbReference type="RefSeq" id="WP_285521089.1">
    <property type="nucleotide sequence ID" value="NZ_JASNGB010000011.1"/>
</dbReference>
<dbReference type="PANTHER" id="PTHR43877:SF2">
    <property type="entry name" value="AMINOALKYLPHOSPHONATE N-ACETYLTRANSFERASE-RELATED"/>
    <property type="match status" value="1"/>
</dbReference>
<dbReference type="InterPro" id="IPR050832">
    <property type="entry name" value="Bact_Acetyltransf"/>
</dbReference>
<dbReference type="GO" id="GO:0016746">
    <property type="term" value="F:acyltransferase activity"/>
    <property type="evidence" value="ECO:0007669"/>
    <property type="project" value="UniProtKB-KW"/>
</dbReference>
<proteinExistence type="predicted"/>
<dbReference type="InterPro" id="IPR016181">
    <property type="entry name" value="Acyl_CoA_acyltransferase"/>
</dbReference>
<evidence type="ECO:0000256" key="1">
    <source>
        <dbReference type="ARBA" id="ARBA00022679"/>
    </source>
</evidence>
<gene>
    <name evidence="4" type="ORF">QOL99_02770</name>
</gene>
<name>A0ABT7JES3_9DEIO</name>
<evidence type="ECO:0000256" key="2">
    <source>
        <dbReference type="ARBA" id="ARBA00023315"/>
    </source>
</evidence>
<keyword evidence="2 4" id="KW-0012">Acyltransferase</keyword>
<dbReference type="PROSITE" id="PS51186">
    <property type="entry name" value="GNAT"/>
    <property type="match status" value="1"/>
</dbReference>
<dbReference type="EC" id="2.3.1.-" evidence="4"/>
<evidence type="ECO:0000259" key="3">
    <source>
        <dbReference type="PROSITE" id="PS51186"/>
    </source>
</evidence>
<dbReference type="Pfam" id="PF00583">
    <property type="entry name" value="Acetyltransf_1"/>
    <property type="match status" value="1"/>
</dbReference>
<evidence type="ECO:0000313" key="4">
    <source>
        <dbReference type="EMBL" id="MDL2343067.1"/>
    </source>
</evidence>
<keyword evidence="1 4" id="KW-0808">Transferase</keyword>
<sequence length="170" mass="18803">MTVQIRPLGPQDTAAYWNLRLEALEEAPLAFGMSAGEHRGTTPEGEARRLLGGTGEDFVLGAFHDGQLRGMVGFGRNSRLKMRHRGSVWGMYVAPELRGQGTGRQLMQALIERVRDSPGLDRLTLSVTTEQTAARQLYRSLGFEVFGLERDALRVGGRSVDEEHLVLALR</sequence>